<dbReference type="EMBL" id="SHNO01000001">
    <property type="protein sequence ID" value="MCX2978776.1"/>
    <property type="molecule type" value="Genomic_DNA"/>
</dbReference>
<proteinExistence type="predicted"/>
<evidence type="ECO:0000313" key="7">
    <source>
        <dbReference type="Proteomes" id="UP001143304"/>
    </source>
</evidence>
<dbReference type="InterPro" id="IPR036909">
    <property type="entry name" value="Cyt_c-like_dom_sf"/>
</dbReference>
<reference evidence="6" key="1">
    <citation type="submission" date="2019-02" db="EMBL/GenBank/DDBJ databases">
        <authorList>
            <person name="Li S.-H."/>
        </authorList>
    </citation>
    <scope>NUCLEOTIDE SEQUENCE</scope>
    <source>
        <strain evidence="6">IMCC11814</strain>
    </source>
</reference>
<dbReference type="InterPro" id="IPR009056">
    <property type="entry name" value="Cyt_c-like_dom"/>
</dbReference>
<keyword evidence="1 4" id="KW-0349">Heme</keyword>
<dbReference type="Pfam" id="PF06537">
    <property type="entry name" value="DHOR"/>
    <property type="match status" value="1"/>
</dbReference>
<evidence type="ECO:0000256" key="4">
    <source>
        <dbReference type="PROSITE-ProRule" id="PRU00433"/>
    </source>
</evidence>
<evidence type="ECO:0000256" key="3">
    <source>
        <dbReference type="ARBA" id="ARBA00023004"/>
    </source>
</evidence>
<dbReference type="PROSITE" id="PS51257">
    <property type="entry name" value="PROKAR_LIPOPROTEIN"/>
    <property type="match status" value="1"/>
</dbReference>
<comment type="caution">
    <text evidence="6">The sequence shown here is derived from an EMBL/GenBank/DDBJ whole genome shotgun (WGS) entry which is preliminary data.</text>
</comment>
<accession>A0ABT3T921</accession>
<evidence type="ECO:0000313" key="6">
    <source>
        <dbReference type="EMBL" id="MCX2978776.1"/>
    </source>
</evidence>
<organism evidence="6 7">
    <name type="scientific">Candidatus Marimicrobium litorale</name>
    <dbReference type="NCBI Taxonomy" id="2518991"/>
    <lineage>
        <taxon>Bacteria</taxon>
        <taxon>Pseudomonadati</taxon>
        <taxon>Pseudomonadota</taxon>
        <taxon>Gammaproteobacteria</taxon>
        <taxon>Cellvibrionales</taxon>
        <taxon>Halieaceae</taxon>
        <taxon>Marimicrobium</taxon>
    </lineage>
</organism>
<dbReference type="PANTHER" id="PTHR30600:SF4">
    <property type="entry name" value="CYTOCHROME C DOMAIN-CONTAINING PROTEIN"/>
    <property type="match status" value="1"/>
</dbReference>
<dbReference type="RefSeq" id="WP_279250467.1">
    <property type="nucleotide sequence ID" value="NZ_SHNO01000001.1"/>
</dbReference>
<dbReference type="Proteomes" id="UP001143304">
    <property type="component" value="Unassembled WGS sequence"/>
</dbReference>
<dbReference type="PROSITE" id="PS51007">
    <property type="entry name" value="CYTC"/>
    <property type="match status" value="1"/>
</dbReference>
<keyword evidence="3 4" id="KW-0408">Iron</keyword>
<evidence type="ECO:0000259" key="5">
    <source>
        <dbReference type="PROSITE" id="PS51007"/>
    </source>
</evidence>
<dbReference type="InterPro" id="IPR051395">
    <property type="entry name" value="Cytochrome_c_Peroxidase/MauG"/>
</dbReference>
<sequence length="735" mass="80292">MNNNPTRAATATVLILLVGCSHPLEIVGDGDILAVSGSRSCSLEEHHAGAATCEKNYVAAGYDETYLASPRSGWAFERWENCPDEKPQISGCRFSVPLEAVRAFYGDTAPPLIAHFSEIPAPNPPIAPLYDASTPLEPAQQISTTSALITRFSDRARDRHAREDEFQAYDHYLAHYWEHRTAAVEIIDTIGRGGDTITFNVTTQWQLSPNQAELRFFYRGINTVAEYHNNGVMIPIDDTHYSRSVAYNNKTNAPLEPGDRLEFELSQFLEAVPNGRNNYYGTTYLYIVGQGLVPWQARGVFGDFSTQLEDSFAIPEAGWLGGNTTLPYQYSNEPDNHFLQMATNLSSLNGQNFVLGRRVHHTDFEDGGHNESPKNPPFDALAGLLGNHYINHSCVSCHARNGRALPPAEGQPLTRYVVKVADASGNPHPAIGRVLQPESSTGNAEAGILLQSWQETMGLRRPIYSFLGVEPEQFSTRIAPQLVGMGLLEAIKEEDIEALADPDDLDDDGISGRMRRVRDPESGQFRLGRFGWKASQASVRHQVASALNTDLGVMTSTFPTPDCGPMQMDCGASGAELPDEHLDMLTAYISLLGVRARRGLTEPDALAGEALFADSGCIACHVSTFTTTAYHPHAELRNQTIHPYTDLMLHDMGPGLASTLNEADSSGSEWRTAPLWGIGLTAGVSGGEAYLHDGRARNLEEAILWHGGEAEESKQAFVALTAAQRLAVIAFLKTL</sequence>
<keyword evidence="7" id="KW-1185">Reference proteome</keyword>
<dbReference type="InterPro" id="IPR010538">
    <property type="entry name" value="DHOR"/>
</dbReference>
<feature type="domain" description="Cytochrome c" evidence="5">
    <location>
        <begin position="603"/>
        <end position="735"/>
    </location>
</feature>
<name>A0ABT3T921_9GAMM</name>
<evidence type="ECO:0000256" key="1">
    <source>
        <dbReference type="ARBA" id="ARBA00022617"/>
    </source>
</evidence>
<dbReference type="SUPFAM" id="SSF46626">
    <property type="entry name" value="Cytochrome c"/>
    <property type="match status" value="1"/>
</dbReference>
<evidence type="ECO:0000256" key="2">
    <source>
        <dbReference type="ARBA" id="ARBA00022723"/>
    </source>
</evidence>
<gene>
    <name evidence="6" type="ORF">EYC82_15520</name>
</gene>
<keyword evidence="2 4" id="KW-0479">Metal-binding</keyword>
<protein>
    <submittedName>
        <fullName evidence="6">C-type cytochrome</fullName>
    </submittedName>
</protein>
<dbReference type="PANTHER" id="PTHR30600">
    <property type="entry name" value="CYTOCHROME C PEROXIDASE-RELATED"/>
    <property type="match status" value="1"/>
</dbReference>
<dbReference type="Gene3D" id="1.10.760.10">
    <property type="entry name" value="Cytochrome c-like domain"/>
    <property type="match status" value="1"/>
</dbReference>